<dbReference type="InterPro" id="IPR029063">
    <property type="entry name" value="SAM-dependent_MTases_sf"/>
</dbReference>
<evidence type="ECO:0000313" key="2">
    <source>
        <dbReference type="Proteomes" id="UP000289708"/>
    </source>
</evidence>
<dbReference type="SUPFAM" id="SSF53335">
    <property type="entry name" value="S-adenosyl-L-methionine-dependent methyltransferases"/>
    <property type="match status" value="1"/>
</dbReference>
<dbReference type="InterPro" id="IPR002052">
    <property type="entry name" value="DNA_methylase_N6_adenine_CS"/>
</dbReference>
<reference evidence="1 2" key="1">
    <citation type="submission" date="2018-12" db="EMBL/GenBank/DDBJ databases">
        <title>bacterium Hansschlegelia zhihuaiae S113.</title>
        <authorList>
            <person name="He J."/>
        </authorList>
    </citation>
    <scope>NUCLEOTIDE SEQUENCE [LARGE SCALE GENOMIC DNA]</scope>
    <source>
        <strain evidence="1 2">S 113</strain>
    </source>
</reference>
<gene>
    <name evidence="1" type="ORF">EK403_03160</name>
</gene>
<keyword evidence="2" id="KW-1185">Reference proteome</keyword>
<dbReference type="OrthoDB" id="1079385at2"/>
<keyword evidence="1" id="KW-0808">Transferase</keyword>
<sequence length="230" mass="26066">MTLPRGARAIMASRREPPTSLDFFPTPPWATRALVEYVLEPNGFEPKLMRAWDPCCGEGHMAETLKESFGDVEASDIFDYGRGYRLADVLETGVIYDNRADLVITNPPFNIALDIALAVLSRWRFEGLFLLMRTSWLESEERYRKLFSFYPPDVFAPFVERVPMVKGRYDPKASSATSYAWIGWMNPETFRASAGPAITFIPPCRKRLETKADIRRWCAPAAAPLFDGAP</sequence>
<dbReference type="GO" id="GO:0008168">
    <property type="term" value="F:methyltransferase activity"/>
    <property type="evidence" value="ECO:0007669"/>
    <property type="project" value="UniProtKB-KW"/>
</dbReference>
<dbReference type="GO" id="GO:0032259">
    <property type="term" value="P:methylation"/>
    <property type="evidence" value="ECO:0007669"/>
    <property type="project" value="UniProtKB-KW"/>
</dbReference>
<dbReference type="Gene3D" id="3.40.50.150">
    <property type="entry name" value="Vaccinia Virus protein VP39"/>
    <property type="match status" value="1"/>
</dbReference>
<dbReference type="GO" id="GO:0003676">
    <property type="term" value="F:nucleic acid binding"/>
    <property type="evidence" value="ECO:0007669"/>
    <property type="project" value="InterPro"/>
</dbReference>
<organism evidence="1 2">
    <name type="scientific">Hansschlegelia zhihuaiae</name>
    <dbReference type="NCBI Taxonomy" id="405005"/>
    <lineage>
        <taxon>Bacteria</taxon>
        <taxon>Pseudomonadati</taxon>
        <taxon>Pseudomonadota</taxon>
        <taxon>Alphaproteobacteria</taxon>
        <taxon>Hyphomicrobiales</taxon>
        <taxon>Methylopilaceae</taxon>
        <taxon>Hansschlegelia</taxon>
    </lineage>
</organism>
<keyword evidence="1" id="KW-0489">Methyltransferase</keyword>
<protein>
    <submittedName>
        <fullName evidence="1">SAM-dependent DNA methyltransferase</fullName>
    </submittedName>
</protein>
<dbReference type="AlphaFoldDB" id="A0A4Q0MMN4"/>
<dbReference type="EMBL" id="RYFI01000002">
    <property type="protein sequence ID" value="RXF75061.1"/>
    <property type="molecule type" value="Genomic_DNA"/>
</dbReference>
<accession>A0A4Q0MMN4</accession>
<evidence type="ECO:0000313" key="1">
    <source>
        <dbReference type="EMBL" id="RXF75061.1"/>
    </source>
</evidence>
<dbReference type="Proteomes" id="UP000289708">
    <property type="component" value="Unassembled WGS sequence"/>
</dbReference>
<proteinExistence type="predicted"/>
<dbReference type="PROSITE" id="PS00092">
    <property type="entry name" value="N6_MTASE"/>
    <property type="match status" value="1"/>
</dbReference>
<comment type="caution">
    <text evidence="1">The sequence shown here is derived from an EMBL/GenBank/DDBJ whole genome shotgun (WGS) entry which is preliminary data.</text>
</comment>
<dbReference type="RefSeq" id="WP_128776051.1">
    <property type="nucleotide sequence ID" value="NZ_RYFI01000002.1"/>
</dbReference>
<name>A0A4Q0MMN4_9HYPH</name>